<dbReference type="PATRIC" id="fig|1227461.3.peg.2141"/>
<dbReference type="Gene3D" id="1.10.3210.30">
    <property type="match status" value="1"/>
</dbReference>
<keyword evidence="11" id="KW-1185">Reference proteome</keyword>
<dbReference type="Pfam" id="PF18019">
    <property type="entry name" value="Cas3_HD"/>
    <property type="match status" value="1"/>
</dbReference>
<dbReference type="InterPro" id="IPR027417">
    <property type="entry name" value="P-loop_NTPase"/>
</dbReference>
<dbReference type="GO" id="GO:0046872">
    <property type="term" value="F:metal ion binding"/>
    <property type="evidence" value="ECO:0007669"/>
    <property type="project" value="UniProtKB-KW"/>
</dbReference>
<reference evidence="10 11" key="1">
    <citation type="journal article" date="2014" name="PLoS Genet.">
        <title>Phylogenetically driven sequencing of extremely halophilic archaea reveals strategies for static and dynamic osmo-response.</title>
        <authorList>
            <person name="Becker E.A."/>
            <person name="Seitzer P.M."/>
            <person name="Tritt A."/>
            <person name="Larsen D."/>
            <person name="Krusor M."/>
            <person name="Yao A.I."/>
            <person name="Wu D."/>
            <person name="Madern D."/>
            <person name="Eisen J.A."/>
            <person name="Darling A.E."/>
            <person name="Facciotti M.T."/>
        </authorList>
    </citation>
    <scope>NUCLEOTIDE SEQUENCE [LARGE SCALE GENOMIC DNA]</scope>
    <source>
        <strain evidence="11">DSM 18310 / JCM 13924 / TL6</strain>
    </source>
</reference>
<feature type="domain" description="HD Cas3-type" evidence="9">
    <location>
        <begin position="1"/>
        <end position="140"/>
    </location>
</feature>
<dbReference type="InterPro" id="IPR006483">
    <property type="entry name" value="CRISPR-assoc_Cas3_HD"/>
</dbReference>
<gene>
    <name evidence="10" type="ORF">C457_10706</name>
</gene>
<organism evidence="10 11">
    <name type="scientific">Haloferax prahovense (strain DSM 18310 / JCM 13924 / TL6)</name>
    <dbReference type="NCBI Taxonomy" id="1227461"/>
    <lineage>
        <taxon>Archaea</taxon>
        <taxon>Methanobacteriati</taxon>
        <taxon>Methanobacteriota</taxon>
        <taxon>Stenosarchaea group</taxon>
        <taxon>Halobacteria</taxon>
        <taxon>Halobacteriales</taxon>
        <taxon>Haloferacaceae</taxon>
        <taxon>Haloferax</taxon>
    </lineage>
</organism>
<dbReference type="CDD" id="cd17930">
    <property type="entry name" value="DEXHc_cas3"/>
    <property type="match status" value="1"/>
</dbReference>
<evidence type="ECO:0000256" key="5">
    <source>
        <dbReference type="ARBA" id="ARBA00022801"/>
    </source>
</evidence>
<comment type="caution">
    <text evidence="10">The sequence shown here is derived from an EMBL/GenBank/DDBJ whole genome shotgun (WGS) entry which is preliminary data.</text>
</comment>
<dbReference type="InterPro" id="IPR038257">
    <property type="entry name" value="CRISPR-assoc_Cas3_HD_sf"/>
</dbReference>
<protein>
    <submittedName>
        <fullName evidence="10">Helicase</fullName>
    </submittedName>
</protein>
<keyword evidence="4" id="KW-0547">Nucleotide-binding</keyword>
<accession>M0G9I8</accession>
<keyword evidence="3" id="KW-0479">Metal-binding</keyword>
<proteinExistence type="inferred from homology"/>
<name>M0G9I8_HALPT</name>
<comment type="similarity">
    <text evidence="2">In the central section; belongs to the CRISPR-associated helicase Cas3 family.</text>
</comment>
<dbReference type="SUPFAM" id="SSF52540">
    <property type="entry name" value="P-loop containing nucleoside triphosphate hydrolases"/>
    <property type="match status" value="1"/>
</dbReference>
<dbReference type="GO" id="GO:0004386">
    <property type="term" value="F:helicase activity"/>
    <property type="evidence" value="ECO:0007669"/>
    <property type="project" value="UniProtKB-KW"/>
</dbReference>
<keyword evidence="5" id="KW-0378">Hydrolase</keyword>
<dbReference type="Pfam" id="PF04851">
    <property type="entry name" value="ResIII"/>
    <property type="match status" value="1"/>
</dbReference>
<dbReference type="GO" id="GO:0051607">
    <property type="term" value="P:defense response to virus"/>
    <property type="evidence" value="ECO:0007669"/>
    <property type="project" value="UniProtKB-KW"/>
</dbReference>
<comment type="similarity">
    <text evidence="1">In the N-terminal section; belongs to the CRISPR-associated nuclease Cas3-HD family.</text>
</comment>
<dbReference type="Pfam" id="PF22590">
    <property type="entry name" value="Cas3-like_C_2"/>
    <property type="match status" value="1"/>
</dbReference>
<dbReference type="GO" id="GO:0003677">
    <property type="term" value="F:DNA binding"/>
    <property type="evidence" value="ECO:0007669"/>
    <property type="project" value="InterPro"/>
</dbReference>
<dbReference type="Proteomes" id="UP000011559">
    <property type="component" value="Unassembled WGS sequence"/>
</dbReference>
<evidence type="ECO:0000256" key="4">
    <source>
        <dbReference type="ARBA" id="ARBA00022741"/>
    </source>
</evidence>
<dbReference type="CDD" id="cd09641">
    <property type="entry name" value="Cas3''_I"/>
    <property type="match status" value="1"/>
</dbReference>
<dbReference type="EMBL" id="AOLG01000031">
    <property type="protein sequence ID" value="ELZ68875.1"/>
    <property type="molecule type" value="Genomic_DNA"/>
</dbReference>
<keyword evidence="6 10" id="KW-0347">Helicase</keyword>
<evidence type="ECO:0000256" key="8">
    <source>
        <dbReference type="ARBA" id="ARBA00023118"/>
    </source>
</evidence>
<evidence type="ECO:0000259" key="9">
    <source>
        <dbReference type="PROSITE" id="PS51643"/>
    </source>
</evidence>
<dbReference type="GO" id="GO:0140097">
    <property type="term" value="F:catalytic activity, acting on DNA"/>
    <property type="evidence" value="ECO:0007669"/>
    <property type="project" value="UniProtKB-ARBA"/>
</dbReference>
<evidence type="ECO:0000313" key="10">
    <source>
        <dbReference type="EMBL" id="ELZ68875.1"/>
    </source>
</evidence>
<dbReference type="SMART" id="SM00487">
    <property type="entry name" value="DEXDc"/>
    <property type="match status" value="1"/>
</dbReference>
<dbReference type="GO" id="GO:0005524">
    <property type="term" value="F:ATP binding"/>
    <property type="evidence" value="ECO:0007669"/>
    <property type="project" value="UniProtKB-KW"/>
</dbReference>
<dbReference type="InterPro" id="IPR054712">
    <property type="entry name" value="Cas3-like_dom"/>
</dbReference>
<dbReference type="GO" id="GO:0016787">
    <property type="term" value="F:hydrolase activity"/>
    <property type="evidence" value="ECO:0007669"/>
    <property type="project" value="UniProtKB-KW"/>
</dbReference>
<keyword evidence="8" id="KW-0051">Antiviral defense</keyword>
<evidence type="ECO:0000256" key="2">
    <source>
        <dbReference type="ARBA" id="ARBA00009046"/>
    </source>
</evidence>
<sequence>MRDLGTLDDSLVVAIAGLHDIGKLTTWFQQYIRDEIPPGNKTHHSHIGGAVVNYALSALDADLDDQLAGTVAVLKHHGALPDMQGGAGGFAQQFGDPHGGNAETYDAIDRKLDNIDSNPDARAVAESLINRATAGEGSWAECKEQINAREELPKLAKHASHVVSYVNDNEGDFYAHLVDTWTTLTLADTTSAAHIDLEDLSCGTLNPDAVQRHIRGFDAATDAREAELNEIRDTAREIALRRVGSFLDAKTQVANITLPTGFGKTLTSTQVGLTLADRKATRTGQPSRVVYALPFTSIIDQTADELASVFPDAGALDLAVHHYLADVSPDEESFETDALAERDRMLIRDSWRQQFTLTTFVQLFESLAGPRKSQGLKLPSLRNAVVILDEPQALPPEWMNLVSRLCRVLTDRYNVHVISMTATQPKLFELFEHTLDPFTLVEADDSAFSTSSPMSFIDSHPRVRYTIHPSADSTTTDSPLSPENAAATVMEGIESPTLAICNTVSSSRALATHASEYVSAETLNEHFAEWVVEHDESEFDVDGFVASLDTDRPLVAHLTTRHRPFDRLQLISVAKRLCKMNAPLLFVSTQLIEAGVDVSFDRLYRDFAPVPSIVQAAGRCNRSFGAERRDVCIWKLESAKDGQPPSEVIYSTLAFGDPLAGTETALDEYREGIHVAETAMISDVVDRYYSAYHTSSGTTTTSLPSLVDEAKCSTLGAKHIINQQSSIDVLVPRSGTEVEKITQLATQSDVNKQAVYEARGMQSITVSIPAYPSNQDELNRLRTRLLPVDEDIGLYVIPELSTYDAFLGLRAPDSTVDSRVIG</sequence>
<dbReference type="AlphaFoldDB" id="M0G9I8"/>
<dbReference type="InterPro" id="IPR014001">
    <property type="entry name" value="Helicase_ATP-bd"/>
</dbReference>
<evidence type="ECO:0000256" key="1">
    <source>
        <dbReference type="ARBA" id="ARBA00006847"/>
    </source>
</evidence>
<evidence type="ECO:0000256" key="6">
    <source>
        <dbReference type="ARBA" id="ARBA00022806"/>
    </source>
</evidence>
<evidence type="ECO:0000256" key="3">
    <source>
        <dbReference type="ARBA" id="ARBA00022723"/>
    </source>
</evidence>
<evidence type="ECO:0000313" key="11">
    <source>
        <dbReference type="Proteomes" id="UP000011559"/>
    </source>
</evidence>
<dbReference type="PROSITE" id="PS51643">
    <property type="entry name" value="HD_CAS3"/>
    <property type="match status" value="1"/>
</dbReference>
<evidence type="ECO:0000256" key="7">
    <source>
        <dbReference type="ARBA" id="ARBA00022840"/>
    </source>
</evidence>
<dbReference type="NCBIfam" id="TIGR01596">
    <property type="entry name" value="cas3_HD"/>
    <property type="match status" value="1"/>
</dbReference>
<keyword evidence="7" id="KW-0067">ATP-binding</keyword>
<dbReference type="Gene3D" id="3.40.50.300">
    <property type="entry name" value="P-loop containing nucleotide triphosphate hydrolases"/>
    <property type="match status" value="1"/>
</dbReference>
<dbReference type="InterPro" id="IPR006935">
    <property type="entry name" value="Helicase/UvrB_N"/>
</dbReference>